<feature type="binding site" evidence="4">
    <location>
        <position position="108"/>
    </location>
    <ligand>
        <name>5-phospho-alpha-D-ribose 1-diphosphate</name>
        <dbReference type="ChEBI" id="CHEBI:58017"/>
    </ligand>
</feature>
<feature type="binding site" evidence="4">
    <location>
        <position position="212"/>
    </location>
    <ligand>
        <name>Mg(2+)</name>
        <dbReference type="ChEBI" id="CHEBI:18420"/>
        <label>1</label>
    </ligand>
</feature>
<feature type="binding site" evidence="4">
    <location>
        <begin position="79"/>
        <end position="82"/>
    </location>
    <ligand>
        <name>5-phospho-alpha-D-ribose 1-diphosphate</name>
        <dbReference type="ChEBI" id="CHEBI:58017"/>
    </ligand>
</feature>
<keyword evidence="4" id="KW-0822">Tryptophan biosynthesis</keyword>
<comment type="similarity">
    <text evidence="4">Belongs to the anthranilate phosphoribosyltransferase family.</text>
</comment>
<dbReference type="HAMAP" id="MF_00211">
    <property type="entry name" value="TrpD"/>
    <property type="match status" value="1"/>
</dbReference>
<dbReference type="UniPathway" id="UPA00035">
    <property type="reaction ID" value="UER00041"/>
</dbReference>
<comment type="function">
    <text evidence="4">Catalyzes the transfer of the phosphoribosyl group of 5-phosphorylribose-1-pyrophosphate (PRPP) to anthranilate to yield N-(5'-phosphoribosyl)-anthranilate (PRA).</text>
</comment>
<dbReference type="InterPro" id="IPR005940">
    <property type="entry name" value="Anthranilate_Pribosyl_Tfrase"/>
</dbReference>
<evidence type="ECO:0000259" key="5">
    <source>
        <dbReference type="Pfam" id="PF00591"/>
    </source>
</evidence>
<dbReference type="PANTHER" id="PTHR43285:SF2">
    <property type="entry name" value="ANTHRANILATE PHOSPHORIBOSYLTRANSFERASE"/>
    <property type="match status" value="1"/>
</dbReference>
<keyword evidence="4" id="KW-0460">Magnesium</keyword>
<feature type="domain" description="Glycosyl transferase family 3" evidence="5">
    <location>
        <begin position="63"/>
        <end position="304"/>
    </location>
</feature>
<feature type="binding site" evidence="4">
    <location>
        <position position="212"/>
    </location>
    <ligand>
        <name>Mg(2+)</name>
        <dbReference type="ChEBI" id="CHEBI:18420"/>
        <label>2</label>
    </ligand>
</feature>
<dbReference type="NCBIfam" id="TIGR01245">
    <property type="entry name" value="trpD"/>
    <property type="match status" value="1"/>
</dbReference>
<dbReference type="GO" id="GO:0004048">
    <property type="term" value="F:anthranilate phosphoribosyltransferase activity"/>
    <property type="evidence" value="ECO:0007669"/>
    <property type="project" value="UniProtKB-UniRule"/>
</dbReference>
<accession>A0A7C2NCV4</accession>
<keyword evidence="2 4" id="KW-0328">Glycosyltransferase</keyword>
<evidence type="ECO:0000256" key="3">
    <source>
        <dbReference type="ARBA" id="ARBA00022679"/>
    </source>
</evidence>
<feature type="binding site" evidence="4">
    <location>
        <begin position="72"/>
        <end position="73"/>
    </location>
    <ligand>
        <name>5-phospho-alpha-D-ribose 1-diphosphate</name>
        <dbReference type="ChEBI" id="CHEBI:58017"/>
    </ligand>
</feature>
<comment type="subunit">
    <text evidence="4">Homodimer.</text>
</comment>
<evidence type="ECO:0000256" key="1">
    <source>
        <dbReference type="ARBA" id="ARBA00022605"/>
    </source>
</evidence>
<name>A0A7C2NCV4_ARCFL</name>
<evidence type="ECO:0000256" key="2">
    <source>
        <dbReference type="ARBA" id="ARBA00022676"/>
    </source>
</evidence>
<dbReference type="SUPFAM" id="SSF52418">
    <property type="entry name" value="Nucleoside phosphorylase/phosphoribosyltransferase catalytic domain"/>
    <property type="match status" value="1"/>
</dbReference>
<keyword evidence="1 4" id="KW-0028">Amino-acid biosynthesis</keyword>
<feature type="binding site" evidence="4">
    <location>
        <begin position="96"/>
        <end position="104"/>
    </location>
    <ligand>
        <name>5-phospho-alpha-D-ribose 1-diphosphate</name>
        <dbReference type="ChEBI" id="CHEBI:58017"/>
    </ligand>
</feature>
<feature type="binding site" evidence="4">
    <location>
        <position position="69"/>
    </location>
    <ligand>
        <name>5-phospho-alpha-D-ribose 1-diphosphate</name>
        <dbReference type="ChEBI" id="CHEBI:58017"/>
    </ligand>
</feature>
<feature type="binding site" evidence="4">
    <location>
        <position position="77"/>
    </location>
    <ligand>
        <name>5-phospho-alpha-D-ribose 1-diphosphate</name>
        <dbReference type="ChEBI" id="CHEBI:58017"/>
    </ligand>
</feature>
<comment type="caution">
    <text evidence="6">The sequence shown here is derived from an EMBL/GenBank/DDBJ whole genome shotgun (WGS) entry which is preliminary data.</text>
</comment>
<keyword evidence="4" id="KW-0479">Metal-binding</keyword>
<dbReference type="EC" id="2.4.2.18" evidence="4"/>
<comment type="cofactor">
    <cofactor evidence="4">
        <name>Mg(2+)</name>
        <dbReference type="ChEBI" id="CHEBI:18420"/>
    </cofactor>
    <text evidence="4">Binds 2 magnesium ions per monomer.</text>
</comment>
<dbReference type="GO" id="GO:0005829">
    <property type="term" value="C:cytosol"/>
    <property type="evidence" value="ECO:0007669"/>
    <property type="project" value="TreeGrafter"/>
</dbReference>
<feature type="binding site" evidence="4">
    <location>
        <position position="81"/>
    </location>
    <ligand>
        <name>Mg(2+)</name>
        <dbReference type="ChEBI" id="CHEBI:18420"/>
        <label>1</label>
    </ligand>
</feature>
<comment type="pathway">
    <text evidence="4">Amino-acid biosynthesis; L-tryptophan biosynthesis; L-tryptophan from chorismate: step 2/5.</text>
</comment>
<feature type="binding site" evidence="4">
    <location>
        <position position="211"/>
    </location>
    <ligand>
        <name>Mg(2+)</name>
        <dbReference type="ChEBI" id="CHEBI:18420"/>
        <label>2</label>
    </ligand>
</feature>
<keyword evidence="3 4" id="KW-0808">Transferase</keyword>
<feature type="binding site" evidence="4">
    <location>
        <position position="69"/>
    </location>
    <ligand>
        <name>anthranilate</name>
        <dbReference type="ChEBI" id="CHEBI:16567"/>
        <label>1</label>
    </ligand>
</feature>
<reference evidence="6" key="1">
    <citation type="journal article" date="2020" name="mSystems">
        <title>Genome- and Community-Level Interaction Insights into Carbon Utilization and Element Cycling Functions of Hydrothermarchaeota in Hydrothermal Sediment.</title>
        <authorList>
            <person name="Zhou Z."/>
            <person name="Liu Y."/>
            <person name="Xu W."/>
            <person name="Pan J."/>
            <person name="Luo Z.H."/>
            <person name="Li M."/>
        </authorList>
    </citation>
    <scope>NUCLEOTIDE SEQUENCE [LARGE SCALE GENOMIC DNA]</scope>
    <source>
        <strain evidence="6">SpSt-12</strain>
    </source>
</reference>
<comment type="catalytic activity">
    <reaction evidence="4">
        <text>N-(5-phospho-beta-D-ribosyl)anthranilate + diphosphate = 5-phospho-alpha-D-ribose 1-diphosphate + anthranilate</text>
        <dbReference type="Rhea" id="RHEA:11768"/>
        <dbReference type="ChEBI" id="CHEBI:16567"/>
        <dbReference type="ChEBI" id="CHEBI:18277"/>
        <dbReference type="ChEBI" id="CHEBI:33019"/>
        <dbReference type="ChEBI" id="CHEBI:58017"/>
        <dbReference type="EC" id="2.4.2.18"/>
    </reaction>
</comment>
<gene>
    <name evidence="4 6" type="primary">trpD</name>
    <name evidence="6" type="ORF">ENN70_07320</name>
</gene>
<protein>
    <recommendedName>
        <fullName evidence="4">Anthranilate phosphoribosyltransferase</fullName>
        <ecNumber evidence="4">2.4.2.18</ecNumber>
    </recommendedName>
</protein>
<dbReference type="EMBL" id="DSCQ01000091">
    <property type="protein sequence ID" value="HET21854.1"/>
    <property type="molecule type" value="Genomic_DNA"/>
</dbReference>
<keyword evidence="4" id="KW-0057">Aromatic amino acid biosynthesis</keyword>
<feature type="binding site" evidence="4">
    <location>
        <position position="154"/>
    </location>
    <ligand>
        <name>anthranilate</name>
        <dbReference type="ChEBI" id="CHEBI:16567"/>
        <label>2</label>
    </ligand>
</feature>
<evidence type="ECO:0000256" key="4">
    <source>
        <dbReference type="HAMAP-Rule" id="MF_00211"/>
    </source>
</evidence>
<dbReference type="Pfam" id="PF00591">
    <property type="entry name" value="Glycos_transf_3"/>
    <property type="match status" value="1"/>
</dbReference>
<dbReference type="Gene3D" id="1.20.970.10">
    <property type="entry name" value="Transferase, Pyrimidine Nucleoside Phosphorylase, Chain C"/>
    <property type="match status" value="1"/>
</dbReference>
<feature type="binding site" evidence="4">
    <location>
        <position position="99"/>
    </location>
    <ligand>
        <name>anthranilate</name>
        <dbReference type="ChEBI" id="CHEBI:16567"/>
        <label>1</label>
    </ligand>
</feature>
<dbReference type="InterPro" id="IPR035902">
    <property type="entry name" value="Nuc_phospho_transferase"/>
</dbReference>
<organism evidence="6">
    <name type="scientific">Archaeoglobus fulgidus</name>
    <dbReference type="NCBI Taxonomy" id="2234"/>
    <lineage>
        <taxon>Archaea</taxon>
        <taxon>Methanobacteriati</taxon>
        <taxon>Methanobacteriota</taxon>
        <taxon>Archaeoglobi</taxon>
        <taxon>Archaeoglobales</taxon>
        <taxon>Archaeoglobaceae</taxon>
        <taxon>Archaeoglobus</taxon>
    </lineage>
</organism>
<dbReference type="PANTHER" id="PTHR43285">
    <property type="entry name" value="ANTHRANILATE PHOSPHORIBOSYLTRANSFERASE"/>
    <property type="match status" value="1"/>
</dbReference>
<dbReference type="GO" id="GO:0000162">
    <property type="term" value="P:L-tryptophan biosynthetic process"/>
    <property type="evidence" value="ECO:0007669"/>
    <property type="project" value="UniProtKB-UniRule"/>
</dbReference>
<proteinExistence type="inferred from homology"/>
<dbReference type="GO" id="GO:0000287">
    <property type="term" value="F:magnesium ion binding"/>
    <property type="evidence" value="ECO:0007669"/>
    <property type="project" value="UniProtKB-UniRule"/>
</dbReference>
<dbReference type="AlphaFoldDB" id="A0A7C2NCV4"/>
<evidence type="ECO:0000313" key="6">
    <source>
        <dbReference type="EMBL" id="HET21854.1"/>
    </source>
</evidence>
<sequence length="320" mass="34266">MIGEVLKGLNFETAYNLATKISDLDEIEIAAILGAIEAKGYDAEVLAGFAKGVAEKARIDLGEVADTCGTGGDGVSSINVSTAVAIALSTVHPVAKHGNRAVSSKSGSADVLESLGVNIEMNEKKARKMISETGFAFLFAPLYHKSFAKVVNVRRKLAIKTIFNIIGPLTNPANPVAQIVGVANADLVRTVGEALVILGRRGVVVHGNGLDEVSPSDKTKMAIVDGDVDILTIQPEDFGVKKTEIIPCQSSEESARRIKAVFDGNGLEEDRIFVALNFATSLFALGFEDLKENMEIFEEKLQNGDFKRKLEDIVCRSMNL</sequence>
<dbReference type="Gene3D" id="3.40.1030.10">
    <property type="entry name" value="Nucleoside phosphorylase/phosphoribosyltransferase catalytic domain"/>
    <property type="match status" value="1"/>
</dbReference>
<dbReference type="InterPro" id="IPR000312">
    <property type="entry name" value="Glycosyl_Trfase_fam3"/>
</dbReference>
<comment type="caution">
    <text evidence="4">Lacks conserved residue(s) required for the propagation of feature annotation.</text>
</comment>